<evidence type="ECO:0000313" key="2">
    <source>
        <dbReference type="EMBL" id="CAA9384308.1"/>
    </source>
</evidence>
<name>A0A6J4NDE9_9ACTN</name>
<feature type="non-terminal residue" evidence="2">
    <location>
        <position position="1"/>
    </location>
</feature>
<organism evidence="2">
    <name type="scientific">uncultured Nocardioidaceae bacterium</name>
    <dbReference type="NCBI Taxonomy" id="253824"/>
    <lineage>
        <taxon>Bacteria</taxon>
        <taxon>Bacillati</taxon>
        <taxon>Actinomycetota</taxon>
        <taxon>Actinomycetes</taxon>
        <taxon>Propionibacteriales</taxon>
        <taxon>Nocardioidaceae</taxon>
        <taxon>environmental samples</taxon>
    </lineage>
</organism>
<evidence type="ECO:0000256" key="1">
    <source>
        <dbReference type="SAM" id="MobiDB-lite"/>
    </source>
</evidence>
<feature type="compositionally biased region" description="Basic and acidic residues" evidence="1">
    <location>
        <begin position="70"/>
        <end position="89"/>
    </location>
</feature>
<feature type="compositionally biased region" description="Basic residues" evidence="1">
    <location>
        <begin position="57"/>
        <end position="69"/>
    </location>
</feature>
<proteinExistence type="predicted"/>
<feature type="compositionally biased region" description="Basic and acidic residues" evidence="1">
    <location>
        <begin position="123"/>
        <end position="137"/>
    </location>
</feature>
<reference evidence="2" key="1">
    <citation type="submission" date="2020-02" db="EMBL/GenBank/DDBJ databases">
        <authorList>
            <person name="Meier V. D."/>
        </authorList>
    </citation>
    <scope>NUCLEOTIDE SEQUENCE</scope>
    <source>
        <strain evidence="2">AVDCRST_MAG47</strain>
    </source>
</reference>
<protein>
    <submittedName>
        <fullName evidence="2">Putative lyase</fullName>
    </submittedName>
</protein>
<dbReference type="EMBL" id="CADCUK010000158">
    <property type="protein sequence ID" value="CAA9384308.1"/>
    <property type="molecule type" value="Genomic_DNA"/>
</dbReference>
<dbReference type="AlphaFoldDB" id="A0A6J4NDE9"/>
<feature type="region of interest" description="Disordered" evidence="1">
    <location>
        <begin position="22"/>
        <end position="137"/>
    </location>
</feature>
<gene>
    <name evidence="2" type="ORF">AVDCRST_MAG47-2395</name>
</gene>
<dbReference type="GO" id="GO:0016829">
    <property type="term" value="F:lyase activity"/>
    <property type="evidence" value="ECO:0007669"/>
    <property type="project" value="UniProtKB-KW"/>
</dbReference>
<sequence>EHHHSLRLPPAHRSRSLVDVLPRRPRVRGPQRRRLQRHALAHRRPCRPAGHVPRAAPARRRPRHHRRRAPHDPRADREGQLRQRADVGHRRPRRPLQAAGRQWSGRPAGADRPAVRRTRLRVPRPDGQPDPHQRAGL</sequence>
<keyword evidence="2" id="KW-0456">Lyase</keyword>
<feature type="compositionally biased region" description="Basic residues" evidence="1">
    <location>
        <begin position="23"/>
        <end position="46"/>
    </location>
</feature>
<feature type="non-terminal residue" evidence="2">
    <location>
        <position position="137"/>
    </location>
</feature>
<feature type="compositionally biased region" description="Low complexity" evidence="1">
    <location>
        <begin position="47"/>
        <end position="56"/>
    </location>
</feature>
<accession>A0A6J4NDE9</accession>